<dbReference type="RefSeq" id="WP_148978984.1">
    <property type="nucleotide sequence ID" value="NZ_JBNILM010000002.1"/>
</dbReference>
<dbReference type="Proteomes" id="UP000324517">
    <property type="component" value="Unassembled WGS sequence"/>
</dbReference>
<evidence type="ECO:0000313" key="3">
    <source>
        <dbReference type="EMBL" id="TYS73072.1"/>
    </source>
</evidence>
<dbReference type="Gene3D" id="3.10.180.10">
    <property type="entry name" value="2,3-Dihydroxybiphenyl 1,2-Dioxygenase, domain 1"/>
    <property type="match status" value="1"/>
</dbReference>
<feature type="domain" description="Glyoxalase/fosfomycin resistance/dioxygenase" evidence="2">
    <location>
        <begin position="201"/>
        <end position="294"/>
    </location>
</feature>
<evidence type="ECO:0000313" key="4">
    <source>
        <dbReference type="Proteomes" id="UP000324517"/>
    </source>
</evidence>
<dbReference type="InterPro" id="IPR029068">
    <property type="entry name" value="Glyas_Bleomycin-R_OHBP_Dase"/>
</dbReference>
<dbReference type="OrthoDB" id="574359at2"/>
<gene>
    <name evidence="3" type="ORF">FZC75_08435</name>
</gene>
<organism evidence="3 4">
    <name type="scientific">Sutcliffiella horikoshii</name>
    <dbReference type="NCBI Taxonomy" id="79883"/>
    <lineage>
        <taxon>Bacteria</taxon>
        <taxon>Bacillati</taxon>
        <taxon>Bacillota</taxon>
        <taxon>Bacilli</taxon>
        <taxon>Bacillales</taxon>
        <taxon>Bacillaceae</taxon>
        <taxon>Sutcliffiella</taxon>
    </lineage>
</organism>
<dbReference type="EMBL" id="VTET01000003">
    <property type="protein sequence ID" value="TYS73072.1"/>
    <property type="molecule type" value="Genomic_DNA"/>
</dbReference>
<feature type="coiled-coil region" evidence="1">
    <location>
        <begin position="3"/>
        <end position="37"/>
    </location>
</feature>
<evidence type="ECO:0000256" key="1">
    <source>
        <dbReference type="SAM" id="Coils"/>
    </source>
</evidence>
<dbReference type="SUPFAM" id="SSF52833">
    <property type="entry name" value="Thioredoxin-like"/>
    <property type="match status" value="1"/>
</dbReference>
<reference evidence="3 4" key="1">
    <citation type="submission" date="2019-08" db="EMBL/GenBank/DDBJ databases">
        <title>Bacillus genomes from the desert of Cuatro Cienegas, Coahuila.</title>
        <authorList>
            <person name="Olmedo-Alvarez G."/>
        </authorList>
    </citation>
    <scope>NUCLEOTIDE SEQUENCE [LARGE SCALE GENOMIC DNA]</scope>
    <source>
        <strain evidence="3 4">CH98b_3T</strain>
    </source>
</reference>
<dbReference type="InterPro" id="IPR036249">
    <property type="entry name" value="Thioredoxin-like_sf"/>
</dbReference>
<dbReference type="InterPro" id="IPR004360">
    <property type="entry name" value="Glyas_Fos-R_dOase_dom"/>
</dbReference>
<sequence>MNQTEILTEIQQLEKEILDKKKQLAEMKRNIEKEKVDNYIFSSFQNGKVSLSELFEDKDELFVVHNMGKNCSYCTMWADGFNSVFHHIRRKTAFVVSTPDEPEVQENYVAERSWNFPVVSTKGTSFKEDMGFVVNGGFYPGVTVFSKDDNGVIYRHASSFFGPGDDFCSVWPLFDLLPSGYEDYKPSKKINDRSPYQLTNNIAIQVKNYENAIEFYLQILGMKPEKSTASETLFTMNGTNLYLENHNQGNNPSVFFEFAVDNIEDAKKVLIANNCIITKEFSEKSVMVSDPYGLKFHLFQV</sequence>
<dbReference type="Pfam" id="PF00903">
    <property type="entry name" value="Glyoxalase"/>
    <property type="match status" value="1"/>
</dbReference>
<evidence type="ECO:0000259" key="2">
    <source>
        <dbReference type="Pfam" id="PF00903"/>
    </source>
</evidence>
<dbReference type="Pfam" id="PF05988">
    <property type="entry name" value="DUF899"/>
    <property type="match status" value="1"/>
</dbReference>
<dbReference type="AlphaFoldDB" id="A0A5D4TEY4"/>
<keyword evidence="1" id="KW-0175">Coiled coil</keyword>
<accession>A0A5D4TEY4</accession>
<dbReference type="Gene3D" id="3.40.30.10">
    <property type="entry name" value="Glutaredoxin"/>
    <property type="match status" value="1"/>
</dbReference>
<dbReference type="SUPFAM" id="SSF54593">
    <property type="entry name" value="Glyoxalase/Bleomycin resistance protein/Dihydroxybiphenyl dioxygenase"/>
    <property type="match status" value="1"/>
</dbReference>
<comment type="caution">
    <text evidence="3">The sequence shown here is derived from an EMBL/GenBank/DDBJ whole genome shotgun (WGS) entry which is preliminary data.</text>
</comment>
<dbReference type="CDD" id="cd06587">
    <property type="entry name" value="VOC"/>
    <property type="match status" value="1"/>
</dbReference>
<protein>
    <submittedName>
        <fullName evidence="3">DUF899 domain-containing protein</fullName>
    </submittedName>
</protein>
<name>A0A5D4TEY4_9BACI</name>
<proteinExistence type="predicted"/>
<dbReference type="InterPro" id="IPR010296">
    <property type="entry name" value="DUF899_thioredox"/>
</dbReference>